<organism evidence="4 5">
    <name type="scientific">Actinocorallia herbida</name>
    <dbReference type="NCBI Taxonomy" id="58109"/>
    <lineage>
        <taxon>Bacteria</taxon>
        <taxon>Bacillati</taxon>
        <taxon>Actinomycetota</taxon>
        <taxon>Actinomycetes</taxon>
        <taxon>Streptosporangiales</taxon>
        <taxon>Thermomonosporaceae</taxon>
        <taxon>Actinocorallia</taxon>
    </lineage>
</organism>
<dbReference type="InterPro" id="IPR056507">
    <property type="entry name" value="wHTH-HSP90_Na-assoc"/>
</dbReference>
<feature type="domain" description="Peptidase C14 caspase" evidence="1">
    <location>
        <begin position="4"/>
        <end position="230"/>
    </location>
</feature>
<comment type="caution">
    <text evidence="4">The sequence shown here is derived from an EMBL/GenBank/DDBJ whole genome shotgun (WGS) entry which is preliminary data.</text>
</comment>
<dbReference type="Pfam" id="PF24410">
    <property type="entry name" value="wHTH-HSP90_Na-assoc"/>
    <property type="match status" value="1"/>
</dbReference>
<dbReference type="InterPro" id="IPR056506">
    <property type="entry name" value="iHD-CE"/>
</dbReference>
<dbReference type="SUPFAM" id="SSF52129">
    <property type="entry name" value="Caspase-like"/>
    <property type="match status" value="1"/>
</dbReference>
<sequence length="1606" mass="178356">MSGRHALLIGVPTYGAGLFSPLTGTVEADLDRMAGALEESDYQVTFCAPGRDGCVQPTRGAVQNALLNACRDAPEDGVLLIYFTGHGVMLDGKSFLVPSDVYPDVDDEGTPDEGSLIPLVPRALERCRAKLVVLIVDACRDTPGESGPISVGGQLRYPPDGAFALVTSCKPGETSGYDESGSYFTQTLSEILARRNSARTLPEVFAETGQQLARRMAHTDSPTQTAQITWAEPDRARDLPVCEGDQISTAWRRAIESTPLWNRAVCSDADTARVREAVIRVVETCADDCMRATDVLAKRAHLADPWSSHGYPTRILDALDLCLAGDARLTAREIGLLVAVPFLREAVMAAGVREAAAIGPTDFERHFSEGLRDDLELTHAMHEHVCRRAEGLVRRGRADARDALAMWLVHRWLVARPRLWDGPAAQEVSGRLATALPDARGTAGLTARELADVARVLMHAVGTGADDQRLTERLAGHDFTSQRRSLAVLLALAGTMALDTRRMPTVVVDHLGIGDELQISALRRAVELASWERAGDTLDLVAICDHPAIHEALDHIAQRAEHARESLLGLPGLDTALLRAVPDRLSQTGLRPEYRDGKAVYETPLLAFRLSDEKIRELLMGRQLYGDPSLAIRELYQNALDACRYRRTRRRYRDLRGHPPLPWEGRITFKQDVDPETGREYIECRDNGVGMTVESLKNTFANAGERFVYRQDFRYEQARWQEKDPSLRLIPNSQFGIGVFSYFMIADEIEITTRAVDEEDQVRGPGHRVRIASSGSLFQITAAPYDEPGGGTCVRLYLTGDEGISVLRTMRQLLWHSEFHVEVEQGADGSEQWLPETLRHPETTVEPLQHGRDLWWVAGEGGIVADGIRTNEEIYGLVVNLRGKHRPRFTVDRNTLQDWDKDWITAEIRESLPALREWAGFSLTWLWGVTESAPEIAQEIFTRLAKDDVAIPLGGQWTQSESVSARLIGCLPLDERILSRQTFLPSNDWLHSWRMGAWQTTGTVTSRYQLIMQNPAGAPVAEPCDAAIIDELFPNYNNAEAIELDRIPRIAARTEGDPVSDLKRLRRLAVLGLDCSQIRGIPHLRRGLSKEDQPLSHALTVWSPESTARPWRVVWQLAETSAQLKISVRHVLRRVEGYAPGAAGTLDFDLSPMLDHTFSTAEVRLLRTRPEDVKQETGWRVTPREVAKVSSWLALPLASVLEMYDAFSALGCRVEGRTSYPASLTTAEMDALQFVREFGMRLSPIDLFALAAEKGVSARAYADQLRRLTDTGFLLLPEHSLIPEDPADEVETELLRNAYVARILRDQGVSYIGKSPWNILHAVLSKIGHHDSPGFARRFTQYRRILDLADLRVPLTAPGVLGMASSLSCTVSEAIAHYRVFFPETADLSLLPDAAAESDLRCHGYQELSAMTGSRAEHLRGYPSWRLTPWHLANSAYQSHLTLQEFIRLLEPFRALGAPIPVLDEAVSGSLDGYAPDKYDRAILTVSNDEFAVAEPITDVDALRLVKTAGRYGWTLREAHDRFARFQPLGLTLSYPEDAVPDGIVYWQDLLAITDWLDGQPPVVSGVVGADHVARAAKDLEEDEETVRGRLRKYQGLFGYRMEGEG</sequence>
<keyword evidence="5" id="KW-1185">Reference proteome</keyword>
<dbReference type="PANTHER" id="PTHR22576">
    <property type="entry name" value="MUCOSA ASSOCIATED LYMPHOID TISSUE LYMPHOMA TRANSLOCATION PROTEIN 1/PARACASPASE"/>
    <property type="match status" value="1"/>
</dbReference>
<evidence type="ECO:0000259" key="1">
    <source>
        <dbReference type="Pfam" id="PF00656"/>
    </source>
</evidence>
<dbReference type="Pfam" id="PF24401">
    <property type="entry name" value="iHD-CE"/>
    <property type="match status" value="1"/>
</dbReference>
<name>A0A3N1D4S5_9ACTN</name>
<dbReference type="PANTHER" id="PTHR22576:SF37">
    <property type="entry name" value="MUCOSA-ASSOCIATED LYMPHOID TISSUE LYMPHOMA TRANSLOCATION PROTEIN 1"/>
    <property type="match status" value="1"/>
</dbReference>
<dbReference type="InterPro" id="IPR011600">
    <property type="entry name" value="Pept_C14_caspase"/>
</dbReference>
<evidence type="ECO:0000313" key="5">
    <source>
        <dbReference type="Proteomes" id="UP000272400"/>
    </source>
</evidence>
<dbReference type="Proteomes" id="UP000272400">
    <property type="component" value="Unassembled WGS sequence"/>
</dbReference>
<feature type="domain" description="wHTH-Hsp90 Na associated" evidence="3">
    <location>
        <begin position="1545"/>
        <end position="1599"/>
    </location>
</feature>
<dbReference type="GO" id="GO:0004197">
    <property type="term" value="F:cysteine-type endopeptidase activity"/>
    <property type="evidence" value="ECO:0007669"/>
    <property type="project" value="InterPro"/>
</dbReference>
<dbReference type="GO" id="GO:0006508">
    <property type="term" value="P:proteolysis"/>
    <property type="evidence" value="ECO:0007669"/>
    <property type="project" value="InterPro"/>
</dbReference>
<dbReference type="RefSeq" id="WP_123667770.1">
    <property type="nucleotide sequence ID" value="NZ_RJKE01000001.1"/>
</dbReference>
<dbReference type="SUPFAM" id="SSF55874">
    <property type="entry name" value="ATPase domain of HSP90 chaperone/DNA topoisomerase II/histidine kinase"/>
    <property type="match status" value="1"/>
</dbReference>
<dbReference type="EMBL" id="RJKE01000001">
    <property type="protein sequence ID" value="ROO88542.1"/>
    <property type="molecule type" value="Genomic_DNA"/>
</dbReference>
<dbReference type="InterPro" id="IPR029030">
    <property type="entry name" value="Caspase-like_dom_sf"/>
</dbReference>
<accession>A0A3N1D4S5</accession>
<evidence type="ECO:0000259" key="2">
    <source>
        <dbReference type="Pfam" id="PF24401"/>
    </source>
</evidence>
<dbReference type="Gene3D" id="3.40.50.1460">
    <property type="match status" value="1"/>
</dbReference>
<feature type="domain" description="iHD-CE" evidence="2">
    <location>
        <begin position="251"/>
        <end position="592"/>
    </location>
</feature>
<dbReference type="InterPro" id="IPR036890">
    <property type="entry name" value="HATPase_C_sf"/>
</dbReference>
<protein>
    <submittedName>
        <fullName evidence="4">Caspase domain-containing protein</fullName>
    </submittedName>
</protein>
<evidence type="ECO:0000259" key="3">
    <source>
        <dbReference type="Pfam" id="PF24410"/>
    </source>
</evidence>
<gene>
    <name evidence="4" type="ORF">EDD29_6213</name>
</gene>
<dbReference type="Pfam" id="PF00656">
    <property type="entry name" value="Peptidase_C14"/>
    <property type="match status" value="1"/>
</dbReference>
<dbReference type="Gene3D" id="3.30.565.10">
    <property type="entry name" value="Histidine kinase-like ATPase, C-terminal domain"/>
    <property type="match status" value="1"/>
</dbReference>
<proteinExistence type="predicted"/>
<evidence type="ECO:0000313" key="4">
    <source>
        <dbReference type="EMBL" id="ROO88542.1"/>
    </source>
</evidence>
<dbReference type="InterPro" id="IPR052039">
    <property type="entry name" value="Caspase-related_regulators"/>
</dbReference>
<reference evidence="4 5" key="1">
    <citation type="submission" date="2018-11" db="EMBL/GenBank/DDBJ databases">
        <title>Sequencing the genomes of 1000 actinobacteria strains.</title>
        <authorList>
            <person name="Klenk H.-P."/>
        </authorList>
    </citation>
    <scope>NUCLEOTIDE SEQUENCE [LARGE SCALE GENOMIC DNA]</scope>
    <source>
        <strain evidence="4 5">DSM 44254</strain>
    </source>
</reference>
<dbReference type="OrthoDB" id="9802640at2"/>